<keyword evidence="2" id="KW-0238">DNA-binding</keyword>
<evidence type="ECO:0000313" key="6">
    <source>
        <dbReference type="EMBL" id="RUA22181.1"/>
    </source>
</evidence>
<evidence type="ECO:0000256" key="4">
    <source>
        <dbReference type="SAM" id="MobiDB-lite"/>
    </source>
</evidence>
<dbReference type="EMBL" id="RXHI01000022">
    <property type="protein sequence ID" value="RUA22181.1"/>
    <property type="molecule type" value="Genomic_DNA"/>
</dbReference>
<dbReference type="PANTHER" id="PTHR46796:SF6">
    <property type="entry name" value="ARAC SUBFAMILY"/>
    <property type="match status" value="1"/>
</dbReference>
<comment type="caution">
    <text evidence="6">The sequence shown here is derived from an EMBL/GenBank/DDBJ whole genome shotgun (WGS) entry which is preliminary data.</text>
</comment>
<dbReference type="PANTHER" id="PTHR46796">
    <property type="entry name" value="HTH-TYPE TRANSCRIPTIONAL ACTIVATOR RHAS-RELATED"/>
    <property type="match status" value="1"/>
</dbReference>
<evidence type="ECO:0000259" key="5">
    <source>
        <dbReference type="PROSITE" id="PS01124"/>
    </source>
</evidence>
<sequence>MTTSTKPNLEKLASIAELSEFHFQKMFLKSFAISPSRWVFHRRIRKAEDLLTGHYPISDIAVRCGFSDQSHLTDPSARQPERPRCLPKADPKIFTERSDS</sequence>
<evidence type="ECO:0000256" key="3">
    <source>
        <dbReference type="ARBA" id="ARBA00023163"/>
    </source>
</evidence>
<reference evidence="6" key="1">
    <citation type="submission" date="2018-12" db="EMBL/GenBank/DDBJ databases">
        <authorList>
            <person name="Jadhav K."/>
            <person name="Kushwaha B."/>
            <person name="Jadhav I."/>
        </authorList>
    </citation>
    <scope>NUCLEOTIDE SEQUENCE [LARGE SCALE GENOMIC DNA]</scope>
    <source>
        <strain evidence="6">SBS 10</strain>
    </source>
</reference>
<feature type="domain" description="HTH araC/xylS-type" evidence="5">
    <location>
        <begin position="1"/>
        <end position="73"/>
    </location>
</feature>
<dbReference type="AlphaFoldDB" id="A0A432JH51"/>
<evidence type="ECO:0000256" key="2">
    <source>
        <dbReference type="ARBA" id="ARBA00023125"/>
    </source>
</evidence>
<evidence type="ECO:0000256" key="1">
    <source>
        <dbReference type="ARBA" id="ARBA00023015"/>
    </source>
</evidence>
<dbReference type="GO" id="GO:0003700">
    <property type="term" value="F:DNA-binding transcription factor activity"/>
    <property type="evidence" value="ECO:0007669"/>
    <property type="project" value="InterPro"/>
</dbReference>
<keyword evidence="3" id="KW-0804">Transcription</keyword>
<dbReference type="SUPFAM" id="SSF46689">
    <property type="entry name" value="Homeodomain-like"/>
    <property type="match status" value="1"/>
</dbReference>
<dbReference type="Gene3D" id="1.10.10.60">
    <property type="entry name" value="Homeodomain-like"/>
    <property type="match status" value="2"/>
</dbReference>
<name>A0A432JH51_9GAMM</name>
<protein>
    <submittedName>
        <fullName evidence="6">AraC family transcriptional regulator</fullName>
    </submittedName>
</protein>
<accession>A0A432JH51</accession>
<keyword evidence="1" id="KW-0805">Transcription regulation</keyword>
<proteinExistence type="predicted"/>
<dbReference type="InterPro" id="IPR018060">
    <property type="entry name" value="HTH_AraC"/>
</dbReference>
<feature type="compositionally biased region" description="Basic and acidic residues" evidence="4">
    <location>
        <begin position="79"/>
        <end position="100"/>
    </location>
</feature>
<gene>
    <name evidence="6" type="ORF">DSL92_07210</name>
</gene>
<dbReference type="SMART" id="SM00342">
    <property type="entry name" value="HTH_ARAC"/>
    <property type="match status" value="1"/>
</dbReference>
<dbReference type="InterPro" id="IPR050204">
    <property type="entry name" value="AraC_XylS_family_regulators"/>
</dbReference>
<dbReference type="GO" id="GO:0043565">
    <property type="term" value="F:sequence-specific DNA binding"/>
    <property type="evidence" value="ECO:0007669"/>
    <property type="project" value="InterPro"/>
</dbReference>
<dbReference type="InterPro" id="IPR009057">
    <property type="entry name" value="Homeodomain-like_sf"/>
</dbReference>
<dbReference type="PROSITE" id="PS01124">
    <property type="entry name" value="HTH_ARAC_FAMILY_2"/>
    <property type="match status" value="1"/>
</dbReference>
<dbReference type="Pfam" id="PF12833">
    <property type="entry name" value="HTH_18"/>
    <property type="match status" value="1"/>
</dbReference>
<feature type="region of interest" description="Disordered" evidence="4">
    <location>
        <begin position="70"/>
        <end position="100"/>
    </location>
</feature>
<organism evidence="6">
    <name type="scientific">Billgrantia gudaonensis</name>
    <dbReference type="NCBI Taxonomy" id="376427"/>
    <lineage>
        <taxon>Bacteria</taxon>
        <taxon>Pseudomonadati</taxon>
        <taxon>Pseudomonadota</taxon>
        <taxon>Gammaproteobacteria</taxon>
        <taxon>Oceanospirillales</taxon>
        <taxon>Halomonadaceae</taxon>
        <taxon>Billgrantia</taxon>
    </lineage>
</organism>